<dbReference type="EMBL" id="SWLB01000004">
    <property type="protein sequence ID" value="KAF3339225.1"/>
    <property type="molecule type" value="Genomic_DNA"/>
</dbReference>
<sequence>MIAERFLLHLRNSQTKQLSVALTSPTRSLSQSHLSYSSPPPPSSNSYFSPPSHGPLTNSYSTLSPPNPSLPRSCRLYPSGLLQGADRLACTRYLSMKCNPLGCISRVNTLLIWLSRAAKIIANLNVIGSGILGRAVLQAYCKALETWCLAWPENGFWQRFGSALATSTHMQADRKKIGLNLLRSNRSVRAELNNELI</sequence>
<dbReference type="AlphaFoldDB" id="A0A833VRU7"/>
<evidence type="ECO:0000313" key="2">
    <source>
        <dbReference type="EMBL" id="KAF3339225.1"/>
    </source>
</evidence>
<proteinExistence type="predicted"/>
<organism evidence="2 3">
    <name type="scientific">Carex littledalei</name>
    <dbReference type="NCBI Taxonomy" id="544730"/>
    <lineage>
        <taxon>Eukaryota</taxon>
        <taxon>Viridiplantae</taxon>
        <taxon>Streptophyta</taxon>
        <taxon>Embryophyta</taxon>
        <taxon>Tracheophyta</taxon>
        <taxon>Spermatophyta</taxon>
        <taxon>Magnoliopsida</taxon>
        <taxon>Liliopsida</taxon>
        <taxon>Poales</taxon>
        <taxon>Cyperaceae</taxon>
        <taxon>Cyperoideae</taxon>
        <taxon>Cariceae</taxon>
        <taxon>Carex</taxon>
        <taxon>Carex subgen. Euthyceras</taxon>
    </lineage>
</organism>
<comment type="caution">
    <text evidence="2">The sequence shown here is derived from an EMBL/GenBank/DDBJ whole genome shotgun (WGS) entry which is preliminary data.</text>
</comment>
<accession>A0A833VRU7</accession>
<protein>
    <submittedName>
        <fullName evidence="2">Mitochondrial import inner membrane translocase subunit tim16-like protein</fullName>
    </submittedName>
</protein>
<evidence type="ECO:0000313" key="3">
    <source>
        <dbReference type="Proteomes" id="UP000623129"/>
    </source>
</evidence>
<gene>
    <name evidence="2" type="ORF">FCM35_KLT16696</name>
</gene>
<keyword evidence="3" id="KW-1185">Reference proteome</keyword>
<name>A0A833VRU7_9POAL</name>
<evidence type="ECO:0000256" key="1">
    <source>
        <dbReference type="SAM" id="MobiDB-lite"/>
    </source>
</evidence>
<dbReference type="Proteomes" id="UP000623129">
    <property type="component" value="Unassembled WGS sequence"/>
</dbReference>
<feature type="region of interest" description="Disordered" evidence="1">
    <location>
        <begin position="31"/>
        <end position="50"/>
    </location>
</feature>
<reference evidence="2" key="1">
    <citation type="submission" date="2020-01" db="EMBL/GenBank/DDBJ databases">
        <title>Genome sequence of Kobresia littledalei, the first chromosome-level genome in the family Cyperaceae.</title>
        <authorList>
            <person name="Qu G."/>
        </authorList>
    </citation>
    <scope>NUCLEOTIDE SEQUENCE</scope>
    <source>
        <strain evidence="2">C.B.Clarke</strain>
        <tissue evidence="2">Leaf</tissue>
    </source>
</reference>